<evidence type="ECO:0000313" key="3">
    <source>
        <dbReference type="Proteomes" id="UP000018439"/>
    </source>
</evidence>
<feature type="domain" description="N-acetyltransferase" evidence="1">
    <location>
        <begin position="4"/>
        <end position="156"/>
    </location>
</feature>
<dbReference type="Gene3D" id="3.40.630.30">
    <property type="match status" value="1"/>
</dbReference>
<dbReference type="Pfam" id="PF13302">
    <property type="entry name" value="Acetyltransf_3"/>
    <property type="match status" value="1"/>
</dbReference>
<dbReference type="PROSITE" id="PS51186">
    <property type="entry name" value="GNAT"/>
    <property type="match status" value="1"/>
</dbReference>
<dbReference type="SUPFAM" id="SSF55729">
    <property type="entry name" value="Acyl-CoA N-acyltransferases (Nat)"/>
    <property type="match status" value="1"/>
</dbReference>
<sequence length="161" mass="18993">MEHYTFRLMTQQEAEEVAYEWHYRGVYSFYNLENDREALELFLEPRHRKNNYYTVSYQGQTIGLFCFEKEKNGVIELGLGIEPSLTGKGLGSQFVEAGIHFCIQKYHPKQITLSVATFNKRAIKTYTKVGFEPIYTYKDTMNNQQVDFLLMQYNVNKRKAI</sequence>
<evidence type="ECO:0000313" key="2">
    <source>
        <dbReference type="EMBL" id="EGJ71205.1"/>
    </source>
</evidence>
<dbReference type="EMBL" id="CM001167">
    <property type="protein sequence ID" value="EGJ71205.1"/>
    <property type="molecule type" value="Genomic_DNA"/>
</dbReference>
<keyword evidence="3" id="KW-1185">Reference proteome</keyword>
<dbReference type="HOGENOM" id="CLU_114564_1_0_10"/>
<dbReference type="InterPro" id="IPR016181">
    <property type="entry name" value="Acyl_CoA_acyltransferase"/>
</dbReference>
<accession>F3ZUP0</accession>
<protein>
    <submittedName>
        <fullName evidence="2">GCN5-related N-acetyltransferase</fullName>
    </submittedName>
</protein>
<dbReference type="AlphaFoldDB" id="F3ZUP0"/>
<gene>
    <name evidence="2" type="ORF">Bcop_0998</name>
</gene>
<dbReference type="InterPro" id="IPR000182">
    <property type="entry name" value="GNAT_dom"/>
</dbReference>
<dbReference type="PANTHER" id="PTHR43415:SF3">
    <property type="entry name" value="GNAT-FAMILY ACETYLTRANSFERASE"/>
    <property type="match status" value="1"/>
</dbReference>
<dbReference type="OrthoDB" id="9811523at2"/>
<dbReference type="STRING" id="679937.Bcop_0998"/>
<keyword evidence="2" id="KW-0808">Transferase</keyword>
<organism evidence="2 3">
    <name type="scientific">Bacteroides coprosuis DSM 18011</name>
    <dbReference type="NCBI Taxonomy" id="679937"/>
    <lineage>
        <taxon>Bacteria</taxon>
        <taxon>Pseudomonadati</taxon>
        <taxon>Bacteroidota</taxon>
        <taxon>Bacteroidia</taxon>
        <taxon>Bacteroidales</taxon>
        <taxon>Bacteroidaceae</taxon>
        <taxon>Bacteroides</taxon>
    </lineage>
</organism>
<evidence type="ECO:0000259" key="1">
    <source>
        <dbReference type="PROSITE" id="PS51186"/>
    </source>
</evidence>
<dbReference type="GO" id="GO:0016747">
    <property type="term" value="F:acyltransferase activity, transferring groups other than amino-acyl groups"/>
    <property type="evidence" value="ECO:0007669"/>
    <property type="project" value="InterPro"/>
</dbReference>
<dbReference type="eggNOG" id="COG1670">
    <property type="taxonomic scope" value="Bacteria"/>
</dbReference>
<proteinExistence type="predicted"/>
<name>F3ZUP0_9BACE</name>
<dbReference type="PANTHER" id="PTHR43415">
    <property type="entry name" value="SPERMIDINE N(1)-ACETYLTRANSFERASE"/>
    <property type="match status" value="1"/>
</dbReference>
<reference evidence="2 3" key="1">
    <citation type="journal article" date="2011" name="Stand. Genomic Sci.">
        <title>Non-contiguous finished genome sequence of Bacteroides coprosuis type strain (PC139).</title>
        <authorList>
            <person name="Land M."/>
            <person name="Held B."/>
            <person name="Gronow S."/>
            <person name="Abt B."/>
            <person name="Lucas S."/>
            <person name="Del Rio T.G."/>
            <person name="Nolan M."/>
            <person name="Tice H."/>
            <person name="Cheng J.F."/>
            <person name="Pitluck S."/>
            <person name="Liolios K."/>
            <person name="Pagani I."/>
            <person name="Ivanova N."/>
            <person name="Mavromatis K."/>
            <person name="Mikhailova N."/>
            <person name="Pati A."/>
            <person name="Tapia R."/>
            <person name="Han C."/>
            <person name="Goodwin L."/>
            <person name="Chen A."/>
            <person name="Palaniappan K."/>
            <person name="Hauser L."/>
            <person name="Brambilla E.M."/>
            <person name="Rohde M."/>
            <person name="Goker M."/>
            <person name="Detter J.C."/>
            <person name="Woyke T."/>
            <person name="Bristow J."/>
            <person name="Eisen J.A."/>
            <person name="Markowitz V."/>
            <person name="Hugenholtz P."/>
            <person name="Kyrpides N.C."/>
            <person name="Klenk H.P."/>
            <person name="Lapidus A."/>
        </authorList>
    </citation>
    <scope>NUCLEOTIDE SEQUENCE</scope>
    <source>
        <strain evidence="2 3">DSM 18011</strain>
    </source>
</reference>
<dbReference type="Proteomes" id="UP000018439">
    <property type="component" value="Chromosome"/>
</dbReference>